<reference evidence="3" key="1">
    <citation type="journal article" date="2019" name="Int. J. Syst. Evol. Microbiol.">
        <title>The Global Catalogue of Microorganisms (GCM) 10K type strain sequencing project: providing services to taxonomists for standard genome sequencing and annotation.</title>
        <authorList>
            <consortium name="The Broad Institute Genomics Platform"/>
            <consortium name="The Broad Institute Genome Sequencing Center for Infectious Disease"/>
            <person name="Wu L."/>
            <person name="Ma J."/>
        </authorList>
    </citation>
    <scope>NUCLEOTIDE SEQUENCE [LARGE SCALE GENOMIC DNA]</scope>
    <source>
        <strain evidence="3">JCM 10083</strain>
    </source>
</reference>
<protein>
    <submittedName>
        <fullName evidence="2">Uncharacterized protein</fullName>
    </submittedName>
</protein>
<keyword evidence="3" id="KW-1185">Reference proteome</keyword>
<evidence type="ECO:0000313" key="3">
    <source>
        <dbReference type="Proteomes" id="UP001596514"/>
    </source>
</evidence>
<dbReference type="EMBL" id="JBHTEE010000001">
    <property type="protein sequence ID" value="MFC7600181.1"/>
    <property type="molecule type" value="Genomic_DNA"/>
</dbReference>
<feature type="compositionally biased region" description="Basic and acidic residues" evidence="1">
    <location>
        <begin position="25"/>
        <end position="43"/>
    </location>
</feature>
<dbReference type="RefSeq" id="WP_343971251.1">
    <property type="nucleotide sequence ID" value="NZ_BAAAGK010000088.1"/>
</dbReference>
<organism evidence="2 3">
    <name type="scientific">Streptosporangium amethystogenes subsp. fukuiense</name>
    <dbReference type="NCBI Taxonomy" id="698418"/>
    <lineage>
        <taxon>Bacteria</taxon>
        <taxon>Bacillati</taxon>
        <taxon>Actinomycetota</taxon>
        <taxon>Actinomycetes</taxon>
        <taxon>Streptosporangiales</taxon>
        <taxon>Streptosporangiaceae</taxon>
        <taxon>Streptosporangium</taxon>
    </lineage>
</organism>
<name>A0ABW2SXI1_9ACTN</name>
<evidence type="ECO:0000313" key="2">
    <source>
        <dbReference type="EMBL" id="MFC7600181.1"/>
    </source>
</evidence>
<comment type="caution">
    <text evidence="2">The sequence shown here is derived from an EMBL/GenBank/DDBJ whole genome shotgun (WGS) entry which is preliminary data.</text>
</comment>
<dbReference type="Proteomes" id="UP001596514">
    <property type="component" value="Unassembled WGS sequence"/>
</dbReference>
<proteinExistence type="predicted"/>
<sequence length="147" mass="15241">MIVDNGHVKYLQKLNKYSKRPPTRGNDRKLAKAGRKAESAEKWGGRAAKAGRFLGKVGGALTFADGFRSQWVDDSGDHGLSTWERIARGSIRGGGAVLGGYIGGSIGEGVGFEFGGPVGAVGGSAVGQYAGATLGGYLAGAALRKWW</sequence>
<evidence type="ECO:0000256" key="1">
    <source>
        <dbReference type="SAM" id="MobiDB-lite"/>
    </source>
</evidence>
<feature type="region of interest" description="Disordered" evidence="1">
    <location>
        <begin position="14"/>
        <end position="43"/>
    </location>
</feature>
<accession>A0ABW2SXI1</accession>
<gene>
    <name evidence="2" type="ORF">ACFQVD_08690</name>
</gene>